<protein>
    <submittedName>
        <fullName evidence="1">Uncharacterized protein</fullName>
    </submittedName>
</protein>
<gene>
    <name evidence="1" type="ORF">EJP67_02265</name>
</gene>
<dbReference type="Proteomes" id="UP000281118">
    <property type="component" value="Unassembled WGS sequence"/>
</dbReference>
<sequence>MTDQSNRKIVRMSTLLSSGACAEDDLRAAILCDKVRPILFIEESHRPFKKWAEDGSHSYDPIEDSDDGDSYELFNGEIYLAKGTWTDLFEADFHLFTKVQDEEAGITPLPIYSLDAPVSLSYLLGKGGLMASDVRLIAAWDKKDAVVPAVKPLAPGDSVSSYWPWGSHTTAALGHLDAAARRWWALYDRDDPTTAPTNEEVSNWLQTERSVSKARADAIASMLRPDDLRTGPRR</sequence>
<accession>A0A433MDA0</accession>
<dbReference type="OrthoDB" id="8566550at2"/>
<organism evidence="1 2">
    <name type="scientific">Variovorax guangxiensis</name>
    <dbReference type="NCBI Taxonomy" id="1775474"/>
    <lineage>
        <taxon>Bacteria</taxon>
        <taxon>Pseudomonadati</taxon>
        <taxon>Pseudomonadota</taxon>
        <taxon>Betaproteobacteria</taxon>
        <taxon>Burkholderiales</taxon>
        <taxon>Comamonadaceae</taxon>
        <taxon>Variovorax</taxon>
    </lineage>
</organism>
<proteinExistence type="predicted"/>
<evidence type="ECO:0000313" key="2">
    <source>
        <dbReference type="Proteomes" id="UP000281118"/>
    </source>
</evidence>
<dbReference type="EMBL" id="RXFT01000001">
    <property type="protein sequence ID" value="RUR65878.1"/>
    <property type="molecule type" value="Genomic_DNA"/>
</dbReference>
<dbReference type="AlphaFoldDB" id="A0A433MDA0"/>
<reference evidence="1 2" key="1">
    <citation type="submission" date="2018-12" db="EMBL/GenBank/DDBJ databases">
        <title>The genome sequences of Variovorax guangxiensis DSM 27352.</title>
        <authorList>
            <person name="Gao J."/>
            <person name="Sun J."/>
        </authorList>
    </citation>
    <scope>NUCLEOTIDE SEQUENCE [LARGE SCALE GENOMIC DNA]</scope>
    <source>
        <strain evidence="1 2">DSM 27352</strain>
    </source>
</reference>
<comment type="caution">
    <text evidence="1">The sequence shown here is derived from an EMBL/GenBank/DDBJ whole genome shotgun (WGS) entry which is preliminary data.</text>
</comment>
<evidence type="ECO:0000313" key="1">
    <source>
        <dbReference type="EMBL" id="RUR65878.1"/>
    </source>
</evidence>
<dbReference type="RefSeq" id="WP_126018981.1">
    <property type="nucleotide sequence ID" value="NZ_RXFT01000001.1"/>
</dbReference>
<name>A0A433MDA0_9BURK</name>